<sequence length="590" mass="68116">MKKEKWETRVKRILGNISLGKSLGIQMLVVSLIIAGLGIISLYANRTIEKQANDANLKILSMTIDKIDEQILTAENQMASYLTSRRSELVEIKRNTANREYLYTILDKEMKNSFSANSWIQASFLYNSAGQRMVSFRSSEYSLLEDVRDYNQSIISGEESFSNDWVARKIGDKVYFVRTMHTLGYYLTVYMDGDPFLKVIEKGENNPFSLLFFTDENRKAISDEKLSASAEQQIKDFGQELIYNDPREAVTVIGSASDRTGLSLIGLRYKSFLQKNIGALQLLLAMFMMLAVAYVVGWSWFNRKTLVHPVDKLVKAMEEVENGNLHVKVEEEAYYQEFRCLNYQFNRMVSEIEKLKIDVYEEQLNRQNSELKFLLLQINPHFFLNALNILYTLALTRQTDKIKELVAHLMKHSRYILKARNEKIEVEEELKHIENFIEIQRIRYTYPILFTREGEEELKDCQIPPMMLYTFVENSVKYGLVDEAEGVHITLQIEKSREEEKQGYYFLIRDSGPGYAEDVLPVLNSGDTLLDRRGEEHYGVANVVQRLAILYHGDAEIKFENGTEGGAAVEIWLPEEQREEAVKDEGFTGG</sequence>
<proteinExistence type="predicted"/>
<dbReference type="Pfam" id="PF02518">
    <property type="entry name" value="HATPase_c"/>
    <property type="match status" value="1"/>
</dbReference>
<dbReference type="InterPro" id="IPR050640">
    <property type="entry name" value="Bact_2-comp_sensor_kinase"/>
</dbReference>
<dbReference type="SUPFAM" id="SSF55874">
    <property type="entry name" value="ATPase domain of HSP90 chaperone/DNA topoisomerase II/histidine kinase"/>
    <property type="match status" value="1"/>
</dbReference>
<dbReference type="GO" id="GO:0000155">
    <property type="term" value="F:phosphorelay sensor kinase activity"/>
    <property type="evidence" value="ECO:0007669"/>
    <property type="project" value="InterPro"/>
</dbReference>
<evidence type="ECO:0000256" key="2">
    <source>
        <dbReference type="ARBA" id="ARBA00022553"/>
    </source>
</evidence>
<dbReference type="EMBL" id="MCGH01000002">
    <property type="protein sequence ID" value="ODM05790.1"/>
    <property type="molecule type" value="Genomic_DNA"/>
</dbReference>
<dbReference type="InterPro" id="IPR003594">
    <property type="entry name" value="HATPase_dom"/>
</dbReference>
<evidence type="ECO:0000256" key="4">
    <source>
        <dbReference type="ARBA" id="ARBA00022777"/>
    </source>
</evidence>
<accession>A0A1E3AAK6</accession>
<feature type="domain" description="HAMP" evidence="6">
    <location>
        <begin position="304"/>
        <end position="357"/>
    </location>
</feature>
<dbReference type="InterPro" id="IPR003660">
    <property type="entry name" value="HAMP_dom"/>
</dbReference>
<keyword evidence="5" id="KW-0812">Transmembrane</keyword>
<dbReference type="RefSeq" id="WP_069151950.1">
    <property type="nucleotide sequence ID" value="NZ_DAWDRA010000129.1"/>
</dbReference>
<dbReference type="AlphaFoldDB" id="A0A1E3AAK6"/>
<dbReference type="Gene3D" id="3.30.565.10">
    <property type="entry name" value="Histidine kinase-like ATPase, C-terminal domain"/>
    <property type="match status" value="1"/>
</dbReference>
<keyword evidence="3 7" id="KW-0808">Transferase</keyword>
<keyword evidence="5" id="KW-0472">Membrane</keyword>
<evidence type="ECO:0000259" key="6">
    <source>
        <dbReference type="PROSITE" id="PS50885"/>
    </source>
</evidence>
<comment type="subcellular location">
    <subcellularLocation>
        <location evidence="1">Membrane</location>
    </subcellularLocation>
</comment>
<dbReference type="PANTHER" id="PTHR34220:SF7">
    <property type="entry name" value="SENSOR HISTIDINE KINASE YPDA"/>
    <property type="match status" value="1"/>
</dbReference>
<dbReference type="InterPro" id="IPR010559">
    <property type="entry name" value="Sig_transdc_His_kin_internal"/>
</dbReference>
<feature type="transmembrane region" description="Helical" evidence="5">
    <location>
        <begin position="277"/>
        <end position="301"/>
    </location>
</feature>
<evidence type="ECO:0000256" key="1">
    <source>
        <dbReference type="ARBA" id="ARBA00004370"/>
    </source>
</evidence>
<dbReference type="Proteomes" id="UP000094067">
    <property type="component" value="Unassembled WGS sequence"/>
</dbReference>
<dbReference type="Pfam" id="PF06580">
    <property type="entry name" value="His_kinase"/>
    <property type="match status" value="1"/>
</dbReference>
<keyword evidence="5" id="KW-1133">Transmembrane helix</keyword>
<dbReference type="PANTHER" id="PTHR34220">
    <property type="entry name" value="SENSOR HISTIDINE KINASE YPDA"/>
    <property type="match status" value="1"/>
</dbReference>
<comment type="caution">
    <text evidence="7">The sequence shown here is derived from an EMBL/GenBank/DDBJ whole genome shotgun (WGS) entry which is preliminary data.</text>
</comment>
<dbReference type="GO" id="GO:0016020">
    <property type="term" value="C:membrane"/>
    <property type="evidence" value="ECO:0007669"/>
    <property type="project" value="UniProtKB-SubCell"/>
</dbReference>
<dbReference type="PROSITE" id="PS50885">
    <property type="entry name" value="HAMP"/>
    <property type="match status" value="1"/>
</dbReference>
<feature type="transmembrane region" description="Helical" evidence="5">
    <location>
        <begin position="23"/>
        <end position="44"/>
    </location>
</feature>
<gene>
    <name evidence="7" type="primary">yehU_12</name>
    <name evidence="7" type="ORF">BEI61_01679</name>
</gene>
<evidence type="ECO:0000313" key="8">
    <source>
        <dbReference type="Proteomes" id="UP000094067"/>
    </source>
</evidence>
<evidence type="ECO:0000256" key="5">
    <source>
        <dbReference type="SAM" id="Phobius"/>
    </source>
</evidence>
<reference evidence="7 8" key="1">
    <citation type="submission" date="2016-07" db="EMBL/GenBank/DDBJ databases">
        <title>Characterization of isolates of Eisenbergiella tayi derived from blood cultures, using whole genome sequencing.</title>
        <authorList>
            <person name="Burdz T."/>
            <person name="Wiebe D."/>
            <person name="Huynh C."/>
            <person name="Bernard K."/>
        </authorList>
    </citation>
    <scope>NUCLEOTIDE SEQUENCE [LARGE SCALE GENOMIC DNA]</scope>
    <source>
        <strain evidence="7 8">NML 110608</strain>
    </source>
</reference>
<dbReference type="EC" id="2.7.13.3" evidence="7"/>
<dbReference type="SUPFAM" id="SSF158472">
    <property type="entry name" value="HAMP domain-like"/>
    <property type="match status" value="1"/>
</dbReference>
<keyword evidence="2" id="KW-0597">Phosphoprotein</keyword>
<keyword evidence="4 7" id="KW-0418">Kinase</keyword>
<organism evidence="7 8">
    <name type="scientific">Eisenbergiella tayi</name>
    <dbReference type="NCBI Taxonomy" id="1432052"/>
    <lineage>
        <taxon>Bacteria</taxon>
        <taxon>Bacillati</taxon>
        <taxon>Bacillota</taxon>
        <taxon>Clostridia</taxon>
        <taxon>Lachnospirales</taxon>
        <taxon>Lachnospiraceae</taxon>
        <taxon>Eisenbergiella</taxon>
    </lineage>
</organism>
<dbReference type="InterPro" id="IPR036890">
    <property type="entry name" value="HATPase_C_sf"/>
</dbReference>
<name>A0A1E3AAK6_9FIRM</name>
<evidence type="ECO:0000256" key="3">
    <source>
        <dbReference type="ARBA" id="ARBA00022679"/>
    </source>
</evidence>
<protein>
    <submittedName>
        <fullName evidence="7">Sensor histidine kinase YehU</fullName>
        <ecNumber evidence="7">2.7.13.3</ecNumber>
    </submittedName>
</protein>
<dbReference type="Gene3D" id="6.10.340.10">
    <property type="match status" value="1"/>
</dbReference>
<evidence type="ECO:0000313" key="7">
    <source>
        <dbReference type="EMBL" id="ODM05790.1"/>
    </source>
</evidence>